<evidence type="ECO:0000313" key="2">
    <source>
        <dbReference type="Proteomes" id="UP001265550"/>
    </source>
</evidence>
<reference evidence="1 2" key="1">
    <citation type="submission" date="2023-07" db="EMBL/GenBank/DDBJ databases">
        <title>Sorghum-associated microbial communities from plants grown in Nebraska, USA.</title>
        <authorList>
            <person name="Schachtman D."/>
        </authorList>
    </citation>
    <scope>NUCLEOTIDE SEQUENCE [LARGE SCALE GENOMIC DNA]</scope>
    <source>
        <strain evidence="1 2">BE240</strain>
    </source>
</reference>
<sequence length="129" mass="14704">MTTFSSAGLSAELYYCRAYNGGKFWANTHCRERNSLVERIMTVPQGMPFDQQVELGRQQLNGRNTSPGVTRSVTIVQQHQASPTTSCDALDARVKHYDAMARQPQSGQMQDWISAERKKARDQQFRMRC</sequence>
<comment type="caution">
    <text evidence="1">The sequence shown here is derived from an EMBL/GenBank/DDBJ whole genome shotgun (WGS) entry which is preliminary data.</text>
</comment>
<name>A0ABU1VF02_9BURK</name>
<keyword evidence="2" id="KW-1185">Reference proteome</keyword>
<proteinExistence type="predicted"/>
<dbReference type="EMBL" id="JAVDWE010000011">
    <property type="protein sequence ID" value="MDR7096054.1"/>
    <property type="molecule type" value="Genomic_DNA"/>
</dbReference>
<gene>
    <name evidence="1" type="ORF">J2X09_003807</name>
</gene>
<accession>A0ABU1VF02</accession>
<dbReference type="Proteomes" id="UP001265550">
    <property type="component" value="Unassembled WGS sequence"/>
</dbReference>
<organism evidence="1 2">
    <name type="scientific">Hydrogenophaga laconesensis</name>
    <dbReference type="NCBI Taxonomy" id="1805971"/>
    <lineage>
        <taxon>Bacteria</taxon>
        <taxon>Pseudomonadati</taxon>
        <taxon>Pseudomonadota</taxon>
        <taxon>Betaproteobacteria</taxon>
        <taxon>Burkholderiales</taxon>
        <taxon>Comamonadaceae</taxon>
        <taxon>Hydrogenophaga</taxon>
    </lineage>
</organism>
<evidence type="ECO:0000313" key="1">
    <source>
        <dbReference type="EMBL" id="MDR7096054.1"/>
    </source>
</evidence>
<dbReference type="RefSeq" id="WP_204734726.1">
    <property type="nucleotide sequence ID" value="NZ_JAVDWE010000011.1"/>
</dbReference>
<protein>
    <submittedName>
        <fullName evidence="1">Uncharacterized protein</fullName>
    </submittedName>
</protein>